<protein>
    <submittedName>
        <fullName evidence="1">Uncharacterized protein</fullName>
    </submittedName>
</protein>
<dbReference type="EMBL" id="LR797034">
    <property type="protein sequence ID" value="CAB4182734.1"/>
    <property type="molecule type" value="Genomic_DNA"/>
</dbReference>
<dbReference type="EMBL" id="LR797400">
    <property type="protein sequence ID" value="CAB4213518.1"/>
    <property type="molecule type" value="Genomic_DNA"/>
</dbReference>
<dbReference type="EMBL" id="LR796863">
    <property type="protein sequence ID" value="CAB4171229.1"/>
    <property type="molecule type" value="Genomic_DNA"/>
</dbReference>
<evidence type="ECO:0000313" key="4">
    <source>
        <dbReference type="EMBL" id="CAB4200109.1"/>
    </source>
</evidence>
<organism evidence="1">
    <name type="scientific">uncultured Caudovirales phage</name>
    <dbReference type="NCBI Taxonomy" id="2100421"/>
    <lineage>
        <taxon>Viruses</taxon>
        <taxon>Duplodnaviria</taxon>
        <taxon>Heunggongvirae</taxon>
        <taxon>Uroviricota</taxon>
        <taxon>Caudoviricetes</taxon>
        <taxon>Peduoviridae</taxon>
        <taxon>Maltschvirus</taxon>
        <taxon>Maltschvirus maltsch</taxon>
    </lineage>
</organism>
<dbReference type="EMBL" id="LR796310">
    <property type="protein sequence ID" value="CAB4136329.1"/>
    <property type="molecule type" value="Genomic_DNA"/>
</dbReference>
<evidence type="ECO:0000313" key="1">
    <source>
        <dbReference type="EMBL" id="CAB4136329.1"/>
    </source>
</evidence>
<proteinExistence type="predicted"/>
<evidence type="ECO:0000313" key="2">
    <source>
        <dbReference type="EMBL" id="CAB4171229.1"/>
    </source>
</evidence>
<sequence>MYTVIYDKNDYYAFVTKDGTLVVHRLKTVYRGAKMVTHVGEKHPSQDWRETKLFGCPPHITEEIKEEYDKLRSISGV</sequence>
<dbReference type="EMBL" id="LR797297">
    <property type="protein sequence ID" value="CAB4200109.1"/>
    <property type="molecule type" value="Genomic_DNA"/>
</dbReference>
<name>A0A6J5LXB0_9CAUD</name>
<evidence type="ECO:0000313" key="6">
    <source>
        <dbReference type="EMBL" id="CAB5227910.1"/>
    </source>
</evidence>
<dbReference type="EMBL" id="LR798381">
    <property type="protein sequence ID" value="CAB5227910.1"/>
    <property type="molecule type" value="Genomic_DNA"/>
</dbReference>
<evidence type="ECO:0000313" key="5">
    <source>
        <dbReference type="EMBL" id="CAB4213518.1"/>
    </source>
</evidence>
<accession>A0A6J5LXB0</accession>
<evidence type="ECO:0000313" key="3">
    <source>
        <dbReference type="EMBL" id="CAB4182734.1"/>
    </source>
</evidence>
<gene>
    <name evidence="3" type="ORF">UFOVP1094_21</name>
    <name evidence="4" type="ORF">UFOVP1342_21</name>
    <name evidence="5" type="ORF">UFOVP1450_37</name>
    <name evidence="6" type="ORF">UFOVP1539_9</name>
    <name evidence="1" type="ORF">UFOVP297_52</name>
    <name evidence="2" type="ORF">UFOVP917_19</name>
</gene>
<reference evidence="1" key="1">
    <citation type="submission" date="2020-04" db="EMBL/GenBank/DDBJ databases">
        <authorList>
            <person name="Chiriac C."/>
            <person name="Salcher M."/>
            <person name="Ghai R."/>
            <person name="Kavagutti S V."/>
        </authorList>
    </citation>
    <scope>NUCLEOTIDE SEQUENCE</scope>
</reference>